<dbReference type="EMBL" id="KZ506292">
    <property type="protein sequence ID" value="PKU40328.1"/>
    <property type="molecule type" value="Genomic_DNA"/>
</dbReference>
<evidence type="ECO:0000259" key="4">
    <source>
        <dbReference type="Pfam" id="PF17835"/>
    </source>
</evidence>
<feature type="compositionally biased region" description="Basic and acidic residues" evidence="2">
    <location>
        <begin position="371"/>
        <end position="384"/>
    </location>
</feature>
<evidence type="ECO:0000313" key="5">
    <source>
        <dbReference type="EMBL" id="PKU40328.1"/>
    </source>
</evidence>
<keyword evidence="1" id="KW-0547">Nucleotide-binding</keyword>
<reference evidence="6" key="1">
    <citation type="submission" date="2017-11" db="EMBL/GenBank/DDBJ databases">
        <authorList>
            <person name="Lima N.C."/>
            <person name="Parody-Merino A.M."/>
            <person name="Battley P.F."/>
            <person name="Fidler A.E."/>
            <person name="Prosdocimi F."/>
        </authorList>
    </citation>
    <scope>NUCLEOTIDE SEQUENCE [LARGE SCALE GENOMIC DNA]</scope>
</reference>
<name>A0A2I0U2M5_LIMLA</name>
<feature type="compositionally biased region" description="Basic residues" evidence="2">
    <location>
        <begin position="307"/>
        <end position="320"/>
    </location>
</feature>
<dbReference type="InterPro" id="IPR010674">
    <property type="entry name" value="NOG1_Rossman_fold_dom"/>
</dbReference>
<gene>
    <name evidence="5" type="ORF">llap_9367</name>
</gene>
<keyword evidence="6" id="KW-1185">Reference proteome</keyword>
<dbReference type="GO" id="GO:0005525">
    <property type="term" value="F:GTP binding"/>
    <property type="evidence" value="ECO:0007669"/>
    <property type="project" value="UniProtKB-KW"/>
</dbReference>
<protein>
    <submittedName>
        <fullName evidence="5">Nucleolar gtp-binding protein 1</fullName>
    </submittedName>
</protein>
<proteinExistence type="predicted"/>
<dbReference type="Gene3D" id="3.40.50.300">
    <property type="entry name" value="P-loop containing nucleotide triphosphate hydrolases"/>
    <property type="match status" value="1"/>
</dbReference>
<dbReference type="OrthoDB" id="415015at2759"/>
<dbReference type="Pfam" id="PF17835">
    <property type="entry name" value="NOG1_N"/>
    <property type="match status" value="1"/>
</dbReference>
<reference evidence="6" key="2">
    <citation type="submission" date="2017-12" db="EMBL/GenBank/DDBJ databases">
        <title>Genome sequence of the Bar-tailed Godwit (Limosa lapponica baueri).</title>
        <authorList>
            <person name="Lima N.C.B."/>
            <person name="Parody-Merino A.M."/>
            <person name="Battley P.F."/>
            <person name="Fidler A.E."/>
            <person name="Prosdocimi F."/>
        </authorList>
    </citation>
    <scope>NUCLEOTIDE SEQUENCE [LARGE SCALE GENOMIC DNA]</scope>
</reference>
<feature type="compositionally biased region" description="Basic residues" evidence="2">
    <location>
        <begin position="385"/>
        <end position="400"/>
    </location>
</feature>
<feature type="domain" description="NOG1 N-terminal helical" evidence="4">
    <location>
        <begin position="6"/>
        <end position="154"/>
    </location>
</feature>
<dbReference type="CDD" id="cd01897">
    <property type="entry name" value="NOG"/>
    <property type="match status" value="1"/>
</dbReference>
<dbReference type="SUPFAM" id="SSF52540">
    <property type="entry name" value="P-loop containing nucleoside triphosphate hydrolases"/>
    <property type="match status" value="1"/>
</dbReference>
<dbReference type="FunFam" id="1.20.120.1190:FF:000001">
    <property type="entry name" value="Nucleolar GTP-binding protein 1"/>
    <property type="match status" value="1"/>
</dbReference>
<organism evidence="5 6">
    <name type="scientific">Limosa lapponica baueri</name>
    <dbReference type="NCBI Taxonomy" id="1758121"/>
    <lineage>
        <taxon>Eukaryota</taxon>
        <taxon>Metazoa</taxon>
        <taxon>Chordata</taxon>
        <taxon>Craniata</taxon>
        <taxon>Vertebrata</taxon>
        <taxon>Euteleostomi</taxon>
        <taxon>Archelosauria</taxon>
        <taxon>Archosauria</taxon>
        <taxon>Dinosauria</taxon>
        <taxon>Saurischia</taxon>
        <taxon>Theropoda</taxon>
        <taxon>Coelurosauria</taxon>
        <taxon>Aves</taxon>
        <taxon>Neognathae</taxon>
        <taxon>Neoaves</taxon>
        <taxon>Charadriiformes</taxon>
        <taxon>Scolopacidae</taxon>
        <taxon>Limosa</taxon>
    </lineage>
</organism>
<dbReference type="Proteomes" id="UP000233556">
    <property type="component" value="Unassembled WGS sequence"/>
</dbReference>
<feature type="compositionally biased region" description="Basic residues" evidence="2">
    <location>
        <begin position="353"/>
        <end position="370"/>
    </location>
</feature>
<dbReference type="Pfam" id="PF06858">
    <property type="entry name" value="NOG1"/>
    <property type="match status" value="1"/>
</dbReference>
<dbReference type="InterPro" id="IPR027417">
    <property type="entry name" value="P-loop_NTPase"/>
</dbReference>
<dbReference type="InterPro" id="IPR041623">
    <property type="entry name" value="NOG1_N"/>
</dbReference>
<dbReference type="PANTHER" id="PTHR45759">
    <property type="entry name" value="NUCLEOLAR GTP-BINDING PROTEIN 1"/>
    <property type="match status" value="1"/>
</dbReference>
<keyword evidence="1" id="KW-0342">GTP-binding</keyword>
<sequence length="400" mass="46583">MALYNFKKITVVPSAKDFIDLTLSKTQRKTPTVIHKHYQIHRIRHFYMRKVKYTQQNYHDRLTQILTDFPKLDDIHPFYADLMNVLYDKDHYKLALGQINIAKNLIDNVAKDYVRLMKYGDSLYRCKQLKRAALGRMCTIIKRQKQSLEYLEQVDTPGILDHPLEDRNTIEMQAITALAHLRAAVLYVMDVSEQCGHSLEEQVELFRNIKPLFANKPLIIVANKCDVKRIAELPEESQKIFESFEAEGFSVIETSTLTEEGVIQVKTEACDRLLAHRVDTKMKGNKVNEVLNRLHLAMPTKRDNKAHYVRRSRSVTRKRKRDESETPKSVARSRSSSRTPRDVSGLRDEKMVKKVKTMAKKAQKKMNRLGRKGESDRHIFDLKPKHLLAGKRKSGKTQRR</sequence>
<evidence type="ECO:0000256" key="2">
    <source>
        <dbReference type="SAM" id="MobiDB-lite"/>
    </source>
</evidence>
<dbReference type="AlphaFoldDB" id="A0A2I0U2M5"/>
<feature type="domain" description="Nucleolar GTP-binding protein 1 Rossman-fold" evidence="3">
    <location>
        <begin position="169"/>
        <end position="226"/>
    </location>
</feature>
<evidence type="ECO:0000313" key="6">
    <source>
        <dbReference type="Proteomes" id="UP000233556"/>
    </source>
</evidence>
<dbReference type="Gene3D" id="1.20.120.1190">
    <property type="match status" value="1"/>
</dbReference>
<evidence type="ECO:0000259" key="3">
    <source>
        <dbReference type="Pfam" id="PF06858"/>
    </source>
</evidence>
<feature type="region of interest" description="Disordered" evidence="2">
    <location>
        <begin position="299"/>
        <end position="400"/>
    </location>
</feature>
<accession>A0A2I0U2M5</accession>
<evidence type="ECO:0000256" key="1">
    <source>
        <dbReference type="ARBA" id="ARBA00023134"/>
    </source>
</evidence>
<feature type="compositionally biased region" description="Basic and acidic residues" evidence="2">
    <location>
        <begin position="339"/>
        <end position="352"/>
    </location>
</feature>